<dbReference type="PROSITE" id="PS50928">
    <property type="entry name" value="ABC_TM1"/>
    <property type="match status" value="1"/>
</dbReference>
<evidence type="ECO:0000256" key="2">
    <source>
        <dbReference type="ARBA" id="ARBA00010072"/>
    </source>
</evidence>
<dbReference type="InterPro" id="IPR035906">
    <property type="entry name" value="MetI-like_sf"/>
</dbReference>
<evidence type="ECO:0000256" key="5">
    <source>
        <dbReference type="ARBA" id="ARBA00022692"/>
    </source>
</evidence>
<gene>
    <name evidence="11" type="ORF">GCM10007923_37380</name>
</gene>
<dbReference type="NCBIfam" id="TIGR01726">
    <property type="entry name" value="HEQRo_perm_3TM"/>
    <property type="match status" value="1"/>
</dbReference>
<dbReference type="InterPro" id="IPR000515">
    <property type="entry name" value="MetI-like"/>
</dbReference>
<keyword evidence="12" id="KW-1185">Reference proteome</keyword>
<evidence type="ECO:0000256" key="1">
    <source>
        <dbReference type="ARBA" id="ARBA00004429"/>
    </source>
</evidence>
<evidence type="ECO:0000256" key="8">
    <source>
        <dbReference type="ARBA" id="ARBA00023136"/>
    </source>
</evidence>
<feature type="transmembrane region" description="Helical" evidence="9">
    <location>
        <begin position="31"/>
        <end position="56"/>
    </location>
</feature>
<dbReference type="Pfam" id="PF00528">
    <property type="entry name" value="BPD_transp_1"/>
    <property type="match status" value="1"/>
</dbReference>
<feature type="transmembrane region" description="Helical" evidence="9">
    <location>
        <begin position="113"/>
        <end position="135"/>
    </location>
</feature>
<evidence type="ECO:0000256" key="4">
    <source>
        <dbReference type="ARBA" id="ARBA00022475"/>
    </source>
</evidence>
<sequence length="368" mass="38408">MTAAKILDAAVSPGMGEGARQTPPLPTGWPLAFAAALAVASVGIGFLAGGSVAILAGESMRLVGAIAAALAVAFALGIPMSRALRARRLSAEAWRGGVPVAARVEAAHARHHAFTAMGLGLFLLPVLAVATFLTINDAVVYKTFLRGDVILASLVDVTKAFGANLTIAVAAQVLSMLLGLLLAIGRSLQGSSFALVRGVCIFYVDIFRSLPAIVIIYLVCFGVPLMGIPVLSDGDPMLYAIVALSLTYAAYNGEQFRAGLKGIHHSQISAAQSLGIPPGAVLRLIVLPQAMRRIAGPMLGNFIALQKDTALVNIVGIVDAFTQAKIYSANYYNLSSVTVVCILFIAITIPQTRLVDYLVARADTKEGR</sequence>
<protein>
    <recommendedName>
        <fullName evidence="10">ABC transmembrane type-1 domain-containing protein</fullName>
    </recommendedName>
</protein>
<keyword evidence="3 9" id="KW-0813">Transport</keyword>
<dbReference type="Proteomes" id="UP001156702">
    <property type="component" value="Unassembled WGS sequence"/>
</dbReference>
<keyword evidence="5 9" id="KW-0812">Transmembrane</keyword>
<evidence type="ECO:0000256" key="6">
    <source>
        <dbReference type="ARBA" id="ARBA00022970"/>
    </source>
</evidence>
<name>A0ABQ5ZP78_9HYPH</name>
<evidence type="ECO:0000259" key="10">
    <source>
        <dbReference type="PROSITE" id="PS50928"/>
    </source>
</evidence>
<evidence type="ECO:0000313" key="12">
    <source>
        <dbReference type="Proteomes" id="UP001156702"/>
    </source>
</evidence>
<dbReference type="EMBL" id="BSOP01000030">
    <property type="protein sequence ID" value="GLR52524.1"/>
    <property type="molecule type" value="Genomic_DNA"/>
</dbReference>
<accession>A0ABQ5ZP78</accession>
<comment type="subcellular location">
    <subcellularLocation>
        <location evidence="1">Cell inner membrane</location>
        <topology evidence="1">Multi-pass membrane protein</topology>
    </subcellularLocation>
    <subcellularLocation>
        <location evidence="9">Cell membrane</location>
        <topology evidence="9">Multi-pass membrane protein</topology>
    </subcellularLocation>
</comment>
<dbReference type="InterPro" id="IPR010065">
    <property type="entry name" value="AA_ABC_transptr_permease_3TM"/>
</dbReference>
<keyword evidence="4" id="KW-1003">Cell membrane</keyword>
<evidence type="ECO:0000313" key="11">
    <source>
        <dbReference type="EMBL" id="GLR52524.1"/>
    </source>
</evidence>
<feature type="transmembrane region" description="Helical" evidence="9">
    <location>
        <begin position="161"/>
        <end position="185"/>
    </location>
</feature>
<feature type="domain" description="ABC transmembrane type-1" evidence="10">
    <location>
        <begin position="161"/>
        <end position="355"/>
    </location>
</feature>
<comment type="caution">
    <text evidence="11">The sequence shown here is derived from an EMBL/GenBank/DDBJ whole genome shotgun (WGS) entry which is preliminary data.</text>
</comment>
<dbReference type="Gene3D" id="1.10.3720.10">
    <property type="entry name" value="MetI-like"/>
    <property type="match status" value="1"/>
</dbReference>
<proteinExistence type="inferred from homology"/>
<feature type="transmembrane region" description="Helical" evidence="9">
    <location>
        <begin position="62"/>
        <end position="80"/>
    </location>
</feature>
<dbReference type="RefSeq" id="WP_244768633.1">
    <property type="nucleotide sequence ID" value="NZ_BSOP01000030.1"/>
</dbReference>
<dbReference type="PANTHER" id="PTHR30614">
    <property type="entry name" value="MEMBRANE COMPONENT OF AMINO ACID ABC TRANSPORTER"/>
    <property type="match status" value="1"/>
</dbReference>
<feature type="transmembrane region" description="Helical" evidence="9">
    <location>
        <begin position="206"/>
        <end position="231"/>
    </location>
</feature>
<dbReference type="InterPro" id="IPR043429">
    <property type="entry name" value="ArtM/GltK/GlnP/TcyL/YhdX-like"/>
</dbReference>
<keyword evidence="6" id="KW-0029">Amino-acid transport</keyword>
<dbReference type="CDD" id="cd06261">
    <property type="entry name" value="TM_PBP2"/>
    <property type="match status" value="1"/>
</dbReference>
<evidence type="ECO:0000256" key="7">
    <source>
        <dbReference type="ARBA" id="ARBA00022989"/>
    </source>
</evidence>
<feature type="transmembrane region" description="Helical" evidence="9">
    <location>
        <begin position="331"/>
        <end position="349"/>
    </location>
</feature>
<evidence type="ECO:0000256" key="9">
    <source>
        <dbReference type="RuleBase" id="RU363032"/>
    </source>
</evidence>
<keyword evidence="8 9" id="KW-0472">Membrane</keyword>
<evidence type="ECO:0000256" key="3">
    <source>
        <dbReference type="ARBA" id="ARBA00022448"/>
    </source>
</evidence>
<organism evidence="11 12">
    <name type="scientific">Shinella yambaruensis</name>
    <dbReference type="NCBI Taxonomy" id="415996"/>
    <lineage>
        <taxon>Bacteria</taxon>
        <taxon>Pseudomonadati</taxon>
        <taxon>Pseudomonadota</taxon>
        <taxon>Alphaproteobacteria</taxon>
        <taxon>Hyphomicrobiales</taxon>
        <taxon>Rhizobiaceae</taxon>
        <taxon>Shinella</taxon>
    </lineage>
</organism>
<keyword evidence="7 9" id="KW-1133">Transmembrane helix</keyword>
<comment type="similarity">
    <text evidence="2">Belongs to the binding-protein-dependent transport system permease family. HisMQ subfamily.</text>
</comment>
<dbReference type="PANTHER" id="PTHR30614:SF0">
    <property type="entry name" value="L-CYSTINE TRANSPORT SYSTEM PERMEASE PROTEIN TCYL"/>
    <property type="match status" value="1"/>
</dbReference>
<reference evidence="12" key="1">
    <citation type="journal article" date="2019" name="Int. J. Syst. Evol. Microbiol.">
        <title>The Global Catalogue of Microorganisms (GCM) 10K type strain sequencing project: providing services to taxonomists for standard genome sequencing and annotation.</title>
        <authorList>
            <consortium name="The Broad Institute Genomics Platform"/>
            <consortium name="The Broad Institute Genome Sequencing Center for Infectious Disease"/>
            <person name="Wu L."/>
            <person name="Ma J."/>
        </authorList>
    </citation>
    <scope>NUCLEOTIDE SEQUENCE [LARGE SCALE GENOMIC DNA]</scope>
    <source>
        <strain evidence="12">NBRC 102122</strain>
    </source>
</reference>
<dbReference type="SUPFAM" id="SSF161098">
    <property type="entry name" value="MetI-like"/>
    <property type="match status" value="1"/>
</dbReference>